<feature type="transmembrane region" description="Helical" evidence="7">
    <location>
        <begin position="90"/>
        <end position="113"/>
    </location>
</feature>
<accession>A0A1C3RIF4</accession>
<dbReference type="OrthoDB" id="9791874at2"/>
<evidence type="ECO:0000259" key="8">
    <source>
        <dbReference type="Pfam" id="PF03458"/>
    </source>
</evidence>
<gene>
    <name evidence="9" type="ORF">MTBPR1_40066</name>
</gene>
<feature type="domain" description="Glycine transporter" evidence="8">
    <location>
        <begin position="95"/>
        <end position="167"/>
    </location>
</feature>
<feature type="transmembrane region" description="Helical" evidence="7">
    <location>
        <begin position="152"/>
        <end position="172"/>
    </location>
</feature>
<dbReference type="Pfam" id="PF03458">
    <property type="entry name" value="Gly_transporter"/>
    <property type="match status" value="2"/>
</dbReference>
<dbReference type="PANTHER" id="PTHR30506">
    <property type="entry name" value="INNER MEMBRANE PROTEIN"/>
    <property type="match status" value="1"/>
</dbReference>
<organism evidence="9 10">
    <name type="scientific">Candidatus Terasakiella magnetica</name>
    <dbReference type="NCBI Taxonomy" id="1867952"/>
    <lineage>
        <taxon>Bacteria</taxon>
        <taxon>Pseudomonadati</taxon>
        <taxon>Pseudomonadota</taxon>
        <taxon>Alphaproteobacteria</taxon>
        <taxon>Rhodospirillales</taxon>
        <taxon>Terasakiellaceae</taxon>
        <taxon>Terasakiella</taxon>
    </lineage>
</organism>
<comment type="subcellular location">
    <subcellularLocation>
        <location evidence="1">Cell membrane</location>
        <topology evidence="1">Multi-pass membrane protein</topology>
    </subcellularLocation>
</comment>
<feature type="transmembrane region" description="Helical" evidence="7">
    <location>
        <begin position="178"/>
        <end position="199"/>
    </location>
</feature>
<feature type="transmembrane region" description="Helical" evidence="7">
    <location>
        <begin position="65"/>
        <end position="83"/>
    </location>
</feature>
<evidence type="ECO:0000256" key="1">
    <source>
        <dbReference type="ARBA" id="ARBA00004651"/>
    </source>
</evidence>
<keyword evidence="3" id="KW-1003">Cell membrane</keyword>
<proteinExistence type="inferred from homology"/>
<evidence type="ECO:0000256" key="6">
    <source>
        <dbReference type="ARBA" id="ARBA00023136"/>
    </source>
</evidence>
<evidence type="ECO:0000256" key="5">
    <source>
        <dbReference type="ARBA" id="ARBA00022989"/>
    </source>
</evidence>
<dbReference type="Proteomes" id="UP000231658">
    <property type="component" value="Unassembled WGS sequence"/>
</dbReference>
<protein>
    <recommendedName>
        <fullName evidence="8">Glycine transporter domain-containing protein</fullName>
    </recommendedName>
</protein>
<dbReference type="AlphaFoldDB" id="A0A1C3RIF4"/>
<dbReference type="InterPro" id="IPR005115">
    <property type="entry name" value="Gly_transporter"/>
</dbReference>
<evidence type="ECO:0000313" key="10">
    <source>
        <dbReference type="Proteomes" id="UP000231658"/>
    </source>
</evidence>
<keyword evidence="4 7" id="KW-0812">Transmembrane</keyword>
<reference evidence="9 10" key="1">
    <citation type="submission" date="2016-07" db="EMBL/GenBank/DDBJ databases">
        <authorList>
            <person name="Lefevre C.T."/>
        </authorList>
    </citation>
    <scope>NUCLEOTIDE SEQUENCE [LARGE SCALE GENOMIC DNA]</scope>
    <source>
        <strain evidence="9">PR1</strain>
    </source>
</reference>
<feature type="transmembrane region" description="Helical" evidence="7">
    <location>
        <begin position="32"/>
        <end position="53"/>
    </location>
</feature>
<keyword evidence="6 7" id="KW-0472">Membrane</keyword>
<evidence type="ECO:0000313" key="9">
    <source>
        <dbReference type="EMBL" id="SCA57043.1"/>
    </source>
</evidence>
<name>A0A1C3RIF4_9PROT</name>
<dbReference type="EMBL" id="FLYE01000034">
    <property type="protein sequence ID" value="SCA57043.1"/>
    <property type="molecule type" value="Genomic_DNA"/>
</dbReference>
<dbReference type="PANTHER" id="PTHR30506:SF3">
    <property type="entry name" value="UPF0126 INNER MEMBRANE PROTEIN YADS-RELATED"/>
    <property type="match status" value="1"/>
</dbReference>
<dbReference type="GO" id="GO:0005886">
    <property type="term" value="C:plasma membrane"/>
    <property type="evidence" value="ECO:0007669"/>
    <property type="project" value="UniProtKB-SubCell"/>
</dbReference>
<dbReference type="RefSeq" id="WP_069189107.1">
    <property type="nucleotide sequence ID" value="NZ_FLYE01000034.1"/>
</dbReference>
<evidence type="ECO:0000256" key="3">
    <source>
        <dbReference type="ARBA" id="ARBA00022475"/>
    </source>
</evidence>
<evidence type="ECO:0000256" key="7">
    <source>
        <dbReference type="SAM" id="Phobius"/>
    </source>
</evidence>
<comment type="similarity">
    <text evidence="2">Belongs to the UPF0126 family.</text>
</comment>
<keyword evidence="5 7" id="KW-1133">Transmembrane helix</keyword>
<evidence type="ECO:0000256" key="2">
    <source>
        <dbReference type="ARBA" id="ARBA00008193"/>
    </source>
</evidence>
<feature type="transmembrane region" description="Helical" evidence="7">
    <location>
        <begin position="119"/>
        <end position="140"/>
    </location>
</feature>
<evidence type="ECO:0000256" key="4">
    <source>
        <dbReference type="ARBA" id="ARBA00022692"/>
    </source>
</evidence>
<sequence>MFDDPIYLLAMMGTAVFALSGAMAAARKKLDLFGFIIVALAPAVGGGTVRDLLLDADYVFWVKDLNYVYVVAGVAVLSFFQVHRLDGKKYALLMWADAFGLALFTIMGTQVAMTYDIHPVMVVIMGMITGTFGGMLRDIVCNEVPLLLQKEIYALAAIVGSCAYLILIDMGIPQEGSMLISVTATFVVRGLAILFHWSLPPYKGGQT</sequence>
<keyword evidence="10" id="KW-1185">Reference proteome</keyword>
<dbReference type="STRING" id="1867952.MTBPR1_40066"/>
<feature type="domain" description="Glycine transporter" evidence="8">
    <location>
        <begin position="8"/>
        <end position="80"/>
    </location>
</feature>
<feature type="transmembrane region" description="Helical" evidence="7">
    <location>
        <begin position="6"/>
        <end position="25"/>
    </location>
</feature>